<dbReference type="PANTHER" id="PTHR42693">
    <property type="entry name" value="ARYLSULFATASE FAMILY MEMBER"/>
    <property type="match status" value="1"/>
</dbReference>
<organism evidence="8 9">
    <name type="scientific">Dysgonomonas macrotermitis</name>
    <dbReference type="NCBI Taxonomy" id="1346286"/>
    <lineage>
        <taxon>Bacteria</taxon>
        <taxon>Pseudomonadati</taxon>
        <taxon>Bacteroidota</taxon>
        <taxon>Bacteroidia</taxon>
        <taxon>Bacteroidales</taxon>
        <taxon>Dysgonomonadaceae</taxon>
        <taxon>Dysgonomonas</taxon>
    </lineage>
</organism>
<evidence type="ECO:0000259" key="7">
    <source>
        <dbReference type="Pfam" id="PF00884"/>
    </source>
</evidence>
<dbReference type="InterPro" id="IPR024607">
    <property type="entry name" value="Sulfatase_CS"/>
</dbReference>
<evidence type="ECO:0000256" key="6">
    <source>
        <dbReference type="SAM" id="SignalP"/>
    </source>
</evidence>
<keyword evidence="4" id="KW-0106">Calcium</keyword>
<comment type="PTM">
    <text evidence="5">The conversion to 3-oxoalanine (also known as C-formylglycine, FGly), of a serine or cysteine residue in prokaryotes and of a cysteine residue in eukaryotes, is critical for catalytic activity.</text>
</comment>
<dbReference type="GO" id="GO:0046872">
    <property type="term" value="F:metal ion binding"/>
    <property type="evidence" value="ECO:0007669"/>
    <property type="project" value="UniProtKB-KW"/>
</dbReference>
<proteinExistence type="inferred from homology"/>
<evidence type="ECO:0000256" key="2">
    <source>
        <dbReference type="ARBA" id="ARBA00022723"/>
    </source>
</evidence>
<dbReference type="PROSITE" id="PS51257">
    <property type="entry name" value="PROKAR_LIPOPROTEIN"/>
    <property type="match status" value="1"/>
</dbReference>
<dbReference type="CDD" id="cd16145">
    <property type="entry name" value="ARS_like"/>
    <property type="match status" value="1"/>
</dbReference>
<protein>
    <submittedName>
        <fullName evidence="8">Arylsulfatase A</fullName>
    </submittedName>
</protein>
<comment type="similarity">
    <text evidence="1">Belongs to the sulfatase family.</text>
</comment>
<evidence type="ECO:0000256" key="4">
    <source>
        <dbReference type="ARBA" id="ARBA00022837"/>
    </source>
</evidence>
<evidence type="ECO:0000256" key="1">
    <source>
        <dbReference type="ARBA" id="ARBA00008779"/>
    </source>
</evidence>
<dbReference type="OrthoDB" id="9765065at2"/>
<dbReference type="SUPFAM" id="SSF53649">
    <property type="entry name" value="Alkaline phosphatase-like"/>
    <property type="match status" value="1"/>
</dbReference>
<dbReference type="InterPro" id="IPR050738">
    <property type="entry name" value="Sulfatase"/>
</dbReference>
<dbReference type="AlphaFoldDB" id="A0A1M4TL14"/>
<keyword evidence="2" id="KW-0479">Metal-binding</keyword>
<accession>A0A1M4TL14</accession>
<name>A0A1M4TL14_9BACT</name>
<dbReference type="STRING" id="1346286.SAMN05444362_101355"/>
<dbReference type="Gene3D" id="3.30.1120.10">
    <property type="match status" value="1"/>
</dbReference>
<feature type="chain" id="PRO_5009907570" evidence="6">
    <location>
        <begin position="25"/>
        <end position="463"/>
    </location>
</feature>
<evidence type="ECO:0000313" key="9">
    <source>
        <dbReference type="Proteomes" id="UP000184480"/>
    </source>
</evidence>
<evidence type="ECO:0000313" key="8">
    <source>
        <dbReference type="EMBL" id="SHE45150.1"/>
    </source>
</evidence>
<keyword evidence="3" id="KW-0378">Hydrolase</keyword>
<evidence type="ECO:0000256" key="5">
    <source>
        <dbReference type="PIRSR" id="PIRSR600917-52"/>
    </source>
</evidence>
<feature type="signal peptide" evidence="6">
    <location>
        <begin position="1"/>
        <end position="24"/>
    </location>
</feature>
<dbReference type="PANTHER" id="PTHR42693:SF53">
    <property type="entry name" value="ENDO-4-O-SULFATASE"/>
    <property type="match status" value="1"/>
</dbReference>
<keyword evidence="9" id="KW-1185">Reference proteome</keyword>
<feature type="modified residue" description="3-oxoalanine (Ser)" evidence="5">
    <location>
        <position position="80"/>
    </location>
</feature>
<feature type="domain" description="Sulfatase N-terminal" evidence="7">
    <location>
        <begin position="32"/>
        <end position="358"/>
    </location>
</feature>
<reference evidence="9" key="1">
    <citation type="submission" date="2016-11" db="EMBL/GenBank/DDBJ databases">
        <authorList>
            <person name="Varghese N."/>
            <person name="Submissions S."/>
        </authorList>
    </citation>
    <scope>NUCLEOTIDE SEQUENCE [LARGE SCALE GENOMIC DNA]</scope>
    <source>
        <strain evidence="9">DSM 27370</strain>
    </source>
</reference>
<keyword evidence="6" id="KW-0732">Signal</keyword>
<dbReference type="Pfam" id="PF00884">
    <property type="entry name" value="Sulfatase"/>
    <property type="match status" value="1"/>
</dbReference>
<dbReference type="Gene3D" id="3.40.720.10">
    <property type="entry name" value="Alkaline Phosphatase, subunit A"/>
    <property type="match status" value="1"/>
</dbReference>
<dbReference type="InterPro" id="IPR017850">
    <property type="entry name" value="Alkaline_phosphatase_core_sf"/>
</dbReference>
<dbReference type="PROSITE" id="PS00523">
    <property type="entry name" value="SULFATASE_1"/>
    <property type="match status" value="1"/>
</dbReference>
<dbReference type="EMBL" id="FQUC01000001">
    <property type="protein sequence ID" value="SHE45150.1"/>
    <property type="molecule type" value="Genomic_DNA"/>
</dbReference>
<sequence length="463" mass="51978">MKISFCGVLSTVSACFGIAMPSLAQDIKKDQPNVLFILADDLGYGDLGCFGNKVIKTETIDKLASEGITFTDCYAGASVSSPSRSCLMTGLHTGHTRIRGNMCRTGGIVGEREGIGTVRRINLMPQDSTIANVLSNNGYVTCLVNKWHLDGFDPSAGPLDRGFDEFYGWLIREPQSHNYYPSKRWRNREEYTITENLNGEHVDHNTDRSTDEAIDFLRRHKDDKFFLYLAYNVPHVPLDSKSWGIYKNADMSPNDKSYAALVTHMDESIAKVLEELKKLGIDDNTIVVFASDNGGAKAAMTEKLVINGQLRGWKGELYEGGIRVPLIVRLPDRKNAGSISSFPCYFPDIFSTLVDMTNAKTSLITDGVSVYPEIKSPGTMDQDQRYLYWEQYPSKGISQAVRWGDWKLIRQNLNKEMELYNLKDDIRETKNLADQHPDIIAKLARCLTESHTESENWPVGLVE</sequence>
<dbReference type="Proteomes" id="UP000184480">
    <property type="component" value="Unassembled WGS sequence"/>
</dbReference>
<gene>
    <name evidence="8" type="ORF">SAMN05444362_101355</name>
</gene>
<dbReference type="InterPro" id="IPR000917">
    <property type="entry name" value="Sulfatase_N"/>
</dbReference>
<evidence type="ECO:0000256" key="3">
    <source>
        <dbReference type="ARBA" id="ARBA00022801"/>
    </source>
</evidence>
<dbReference type="GO" id="GO:0004065">
    <property type="term" value="F:arylsulfatase activity"/>
    <property type="evidence" value="ECO:0007669"/>
    <property type="project" value="TreeGrafter"/>
</dbReference>
<dbReference type="RefSeq" id="WP_062175444.1">
    <property type="nucleotide sequence ID" value="NZ_BBXL01000001.1"/>
</dbReference>